<keyword evidence="6 7" id="KW-0472">Membrane</keyword>
<evidence type="ECO:0000259" key="8">
    <source>
        <dbReference type="Pfam" id="PF02470"/>
    </source>
</evidence>
<feature type="domain" description="Mce/MlaD" evidence="8">
    <location>
        <begin position="291"/>
        <end position="390"/>
    </location>
</feature>
<feature type="domain" description="Mce/MlaD" evidence="8">
    <location>
        <begin position="162"/>
        <end position="227"/>
    </location>
</feature>
<dbReference type="InterPro" id="IPR003399">
    <property type="entry name" value="Mce/MlaD"/>
</dbReference>
<keyword evidence="10" id="KW-1185">Reference proteome</keyword>
<comment type="caution">
    <text evidence="9">The sequence shown here is derived from an EMBL/GenBank/DDBJ whole genome shotgun (WGS) entry which is preliminary data.</text>
</comment>
<evidence type="ECO:0000256" key="6">
    <source>
        <dbReference type="ARBA" id="ARBA00023136"/>
    </source>
</evidence>
<proteinExistence type="predicted"/>
<accession>V5C6C1</accession>
<sequence>MNNLPEEDIAAADITLSKKPDLPLVWFLPLIALLVSAWLIYKSASEKGEIITVDFPTAEALEVDKTKIRYLDVDVGKVTDISINDDLKTIRVSAQMNSNATGYLKEGTSFWVVKPQVGLGGISGLGTLLSGAYIELKPGNGKQQLHFTGLTVQPVMKSQVDGKQFILETNNLGSMRPGTPINFHGIPVGEVLSHKLSDEANAIHLSIFINAPYDQFIRKNTRFWIDSGVDLSASADGFKVRTGPLVSLLSGGIAFRASGKDSIADVKPEQSLFKLYDTYDESTQMAYSNTLKYVMHFKGSVRGLTEGAPVQLRGIPIGRVTDINLELNKKTAEISVPVIVELEPDRITSINEEPKVSDKDVMTQLINKGLRAQLQMGSLVTGQLLIDLDFHPESKLETNDKHHNDYPEFPTTASSVEEFTHSAQTIMDKLAKLPLDKLSEEMNKTLASLQDTSKAATGMLKAANGTLATAKDTLGNASGTIKSAQLVLGNLEPGSTGYYELHKMLQEFTQAARSMKQLADYLEQHPESLIRGKK</sequence>
<name>V5C6C1_9GAMM</name>
<evidence type="ECO:0000256" key="7">
    <source>
        <dbReference type="SAM" id="Phobius"/>
    </source>
</evidence>
<keyword evidence="4 7" id="KW-0812">Transmembrane</keyword>
<dbReference type="PATRIC" id="fig|1116472.3.peg.153"/>
<keyword evidence="5 7" id="KW-1133">Transmembrane helix</keyword>
<reference evidence="9 10" key="1">
    <citation type="journal article" date="2013" name="Genome Announc.">
        <title>Draft Genome Sequence of the Methanotrophic Gammaproteobacterium Methyloglobulus morosus DSM 22980 Strain KoM1.</title>
        <authorList>
            <person name="Poehlein A."/>
            <person name="Deutzmann J.S."/>
            <person name="Daniel R."/>
            <person name="Simeonova D.D."/>
        </authorList>
    </citation>
    <scope>NUCLEOTIDE SEQUENCE [LARGE SCALE GENOMIC DNA]</scope>
    <source>
        <strain evidence="9 10">KoM1</strain>
    </source>
</reference>
<protein>
    <submittedName>
        <fullName evidence="9">Paraquat-inducible protein B</fullName>
    </submittedName>
</protein>
<evidence type="ECO:0000256" key="3">
    <source>
        <dbReference type="ARBA" id="ARBA00022519"/>
    </source>
</evidence>
<dbReference type="AlphaFoldDB" id="V5C6C1"/>
<evidence type="ECO:0000256" key="1">
    <source>
        <dbReference type="ARBA" id="ARBA00004533"/>
    </source>
</evidence>
<dbReference type="STRING" id="1116472.MGMO_7c00260"/>
<evidence type="ECO:0000313" key="10">
    <source>
        <dbReference type="Proteomes" id="UP000017842"/>
    </source>
</evidence>
<evidence type="ECO:0000256" key="2">
    <source>
        <dbReference type="ARBA" id="ARBA00022475"/>
    </source>
</evidence>
<dbReference type="eggNOG" id="COG1463">
    <property type="taxonomic scope" value="Bacteria"/>
</dbReference>
<dbReference type="EMBL" id="AYLO01000007">
    <property type="protein sequence ID" value="ESS74007.1"/>
    <property type="molecule type" value="Genomic_DNA"/>
</dbReference>
<keyword evidence="2" id="KW-1003">Cell membrane</keyword>
<dbReference type="eggNOG" id="COG3008">
    <property type="taxonomic scope" value="Bacteria"/>
</dbReference>
<organism evidence="9 10">
    <name type="scientific">Methyloglobulus morosus KoM1</name>
    <dbReference type="NCBI Taxonomy" id="1116472"/>
    <lineage>
        <taxon>Bacteria</taxon>
        <taxon>Pseudomonadati</taxon>
        <taxon>Pseudomonadota</taxon>
        <taxon>Gammaproteobacteria</taxon>
        <taxon>Methylococcales</taxon>
        <taxon>Methylococcaceae</taxon>
        <taxon>Methyloglobulus</taxon>
    </lineage>
</organism>
<dbReference type="RefSeq" id="WP_023493079.1">
    <property type="nucleotide sequence ID" value="NZ_AYLO01000007.1"/>
</dbReference>
<feature type="transmembrane region" description="Helical" evidence="7">
    <location>
        <begin position="24"/>
        <end position="41"/>
    </location>
</feature>
<dbReference type="PANTHER" id="PTHR30462">
    <property type="entry name" value="INTERMEMBRANE TRANSPORT PROTEIN PQIB-RELATED"/>
    <property type="match status" value="1"/>
</dbReference>
<dbReference type="GO" id="GO:0005886">
    <property type="term" value="C:plasma membrane"/>
    <property type="evidence" value="ECO:0007669"/>
    <property type="project" value="UniProtKB-SubCell"/>
</dbReference>
<dbReference type="Pfam" id="PF02470">
    <property type="entry name" value="MlaD"/>
    <property type="match status" value="3"/>
</dbReference>
<dbReference type="OrthoDB" id="9806984at2"/>
<feature type="domain" description="Mce/MlaD" evidence="8">
    <location>
        <begin position="48"/>
        <end position="139"/>
    </location>
</feature>
<dbReference type="Proteomes" id="UP000017842">
    <property type="component" value="Unassembled WGS sequence"/>
</dbReference>
<keyword evidence="3" id="KW-0997">Cell inner membrane</keyword>
<evidence type="ECO:0000256" key="4">
    <source>
        <dbReference type="ARBA" id="ARBA00022692"/>
    </source>
</evidence>
<evidence type="ECO:0000256" key="5">
    <source>
        <dbReference type="ARBA" id="ARBA00022989"/>
    </source>
</evidence>
<evidence type="ECO:0000313" key="9">
    <source>
        <dbReference type="EMBL" id="ESS74007.1"/>
    </source>
</evidence>
<comment type="subcellular location">
    <subcellularLocation>
        <location evidence="1">Cell inner membrane</location>
    </subcellularLocation>
</comment>
<gene>
    <name evidence="9" type="primary">pqiB</name>
    <name evidence="9" type="ORF">MGMO_7c00260</name>
</gene>
<dbReference type="InterPro" id="IPR051800">
    <property type="entry name" value="PqiA-PqiB_transport"/>
</dbReference>
<dbReference type="PANTHER" id="PTHR30462:SF2">
    <property type="entry name" value="INTERMEMBRANE TRANSPORT PROTEIN PQIB"/>
    <property type="match status" value="1"/>
</dbReference>